<organism evidence="4 5">
    <name type="scientific">Caenimonas terrae</name>
    <dbReference type="NCBI Taxonomy" id="696074"/>
    <lineage>
        <taxon>Bacteria</taxon>
        <taxon>Pseudomonadati</taxon>
        <taxon>Pseudomonadota</taxon>
        <taxon>Betaproteobacteria</taxon>
        <taxon>Burkholderiales</taxon>
        <taxon>Comamonadaceae</taxon>
        <taxon>Caenimonas</taxon>
    </lineage>
</organism>
<evidence type="ECO:0000313" key="5">
    <source>
        <dbReference type="Proteomes" id="UP001596037"/>
    </source>
</evidence>
<gene>
    <name evidence="4" type="ORF">ACFPOE_01740</name>
</gene>
<sequence length="204" mass="23688">MSVAERERHIAEGAIAFFAEHGLDAQMRELAAAIGVTHTLVYHYFPTKRALVDRVYQDVFAGRWKPEWEALLDRRDLDVEEKLVRFYVDYARTVLTRDFVRIMIFSGLNDRSIPNRFFALLGERLFPRLIRETRRHRGNRGRGRPGVREYEMLMGLHGGIFYGGVRVFIYGQPIHPQQPALDDETVIRDRVRSYLDASLALLPG</sequence>
<dbReference type="EMBL" id="JBHSMF010000002">
    <property type="protein sequence ID" value="MFC5496244.1"/>
    <property type="molecule type" value="Genomic_DNA"/>
</dbReference>
<dbReference type="InterPro" id="IPR001647">
    <property type="entry name" value="HTH_TetR"/>
</dbReference>
<feature type="domain" description="HTH tetR-type" evidence="3">
    <location>
        <begin position="4"/>
        <end position="63"/>
    </location>
</feature>
<accession>A0ABW0N6F9</accession>
<dbReference type="PROSITE" id="PS50977">
    <property type="entry name" value="HTH_TETR_2"/>
    <property type="match status" value="1"/>
</dbReference>
<dbReference type="PANTHER" id="PTHR30055">
    <property type="entry name" value="HTH-TYPE TRANSCRIPTIONAL REGULATOR RUTR"/>
    <property type="match status" value="1"/>
</dbReference>
<reference evidence="5" key="1">
    <citation type="journal article" date="2019" name="Int. J. Syst. Evol. Microbiol.">
        <title>The Global Catalogue of Microorganisms (GCM) 10K type strain sequencing project: providing services to taxonomists for standard genome sequencing and annotation.</title>
        <authorList>
            <consortium name="The Broad Institute Genomics Platform"/>
            <consortium name="The Broad Institute Genome Sequencing Center for Infectious Disease"/>
            <person name="Wu L."/>
            <person name="Ma J."/>
        </authorList>
    </citation>
    <scope>NUCLEOTIDE SEQUENCE [LARGE SCALE GENOMIC DNA]</scope>
    <source>
        <strain evidence="5">CCUG 57401</strain>
    </source>
</reference>
<dbReference type="Gene3D" id="1.10.357.10">
    <property type="entry name" value="Tetracycline Repressor, domain 2"/>
    <property type="match status" value="1"/>
</dbReference>
<dbReference type="PRINTS" id="PR00455">
    <property type="entry name" value="HTHTETR"/>
</dbReference>
<evidence type="ECO:0000256" key="2">
    <source>
        <dbReference type="PROSITE-ProRule" id="PRU00335"/>
    </source>
</evidence>
<dbReference type="SUPFAM" id="SSF46689">
    <property type="entry name" value="Homeodomain-like"/>
    <property type="match status" value="1"/>
</dbReference>
<dbReference type="Pfam" id="PF00440">
    <property type="entry name" value="TetR_N"/>
    <property type="match status" value="1"/>
</dbReference>
<protein>
    <submittedName>
        <fullName evidence="4">TetR/AcrR family transcriptional regulator</fullName>
    </submittedName>
</protein>
<dbReference type="InterPro" id="IPR009057">
    <property type="entry name" value="Homeodomain-like_sf"/>
</dbReference>
<evidence type="ECO:0000256" key="1">
    <source>
        <dbReference type="ARBA" id="ARBA00023125"/>
    </source>
</evidence>
<dbReference type="InterPro" id="IPR050109">
    <property type="entry name" value="HTH-type_TetR-like_transc_reg"/>
</dbReference>
<keyword evidence="1 2" id="KW-0238">DNA-binding</keyword>
<evidence type="ECO:0000313" key="4">
    <source>
        <dbReference type="EMBL" id="MFC5496244.1"/>
    </source>
</evidence>
<keyword evidence="5" id="KW-1185">Reference proteome</keyword>
<evidence type="ECO:0000259" key="3">
    <source>
        <dbReference type="PROSITE" id="PS50977"/>
    </source>
</evidence>
<dbReference type="Proteomes" id="UP001596037">
    <property type="component" value="Unassembled WGS sequence"/>
</dbReference>
<proteinExistence type="predicted"/>
<name>A0ABW0N6F9_9BURK</name>
<dbReference type="PANTHER" id="PTHR30055:SF181">
    <property type="entry name" value="BLR6905 PROTEIN"/>
    <property type="match status" value="1"/>
</dbReference>
<comment type="caution">
    <text evidence="4">The sequence shown here is derived from an EMBL/GenBank/DDBJ whole genome shotgun (WGS) entry which is preliminary data.</text>
</comment>
<feature type="DNA-binding region" description="H-T-H motif" evidence="2">
    <location>
        <begin position="26"/>
        <end position="45"/>
    </location>
</feature>